<dbReference type="SUPFAM" id="SSF81901">
    <property type="entry name" value="HCP-like"/>
    <property type="match status" value="1"/>
</dbReference>
<dbReference type="Proteomes" id="UP000197068">
    <property type="component" value="Unassembled WGS sequence"/>
</dbReference>
<proteinExistence type="predicted"/>
<dbReference type="InterPro" id="IPR011990">
    <property type="entry name" value="TPR-like_helical_dom_sf"/>
</dbReference>
<evidence type="ECO:0000259" key="1">
    <source>
        <dbReference type="Pfam" id="PF01656"/>
    </source>
</evidence>
<dbReference type="PANTHER" id="PTHR13696:SF52">
    <property type="entry name" value="PARA FAMILY PROTEIN CT_582"/>
    <property type="match status" value="1"/>
</dbReference>
<dbReference type="Gene3D" id="3.40.50.300">
    <property type="entry name" value="P-loop containing nucleotide triphosphate hydrolases"/>
    <property type="match status" value="1"/>
</dbReference>
<dbReference type="Gene3D" id="1.25.40.10">
    <property type="entry name" value="Tetratricopeptide repeat domain"/>
    <property type="match status" value="1"/>
</dbReference>
<accession>A0ABQ0MRY4</accession>
<dbReference type="InterPro" id="IPR002586">
    <property type="entry name" value="CobQ/CobB/MinD/ParA_Nub-bd_dom"/>
</dbReference>
<feature type="domain" description="CobQ/CobB/MinD/ParA nucleotide binding" evidence="1">
    <location>
        <begin position="5"/>
        <end position="335"/>
    </location>
</feature>
<sequence>MYVVTFYSFKGGVGRSMSLANVATELANRGKKVLMVDFDLEAPGLHTFDFGLNEAPKSGVVEYIESYLESNESPDVTQHIYDCNLDILNDGKLWLMPSGNLDDTYSTRLSRLDWNDLYENRSGYLFFEDLKAQWKEKYNPDYVLIDSRTGHTDVGGICTRQLPNSIVFLFFPNEQNLTGLKKVVGAVEKQNTIESNNLSQIEMHFVSSNVPDLDDENQILCDTLANFSKSLNYDKLTAEIHRYNSLALLNQQIFTLHRPRTQLAQEYRKLTNEIMLKNDEDVEGATSYLQTLVKSRSPDSQKVTEDRLKSIQEKHNNNPSILNLLSQIIERYGDVEESLSLINRAIELGDIKATTKLRQARLYIALNANNEALDSISSALKSTDLEYSSIRLAVNMVVRIDPSKLTMIINSPAFQNLENNELINLINKYFTSEYSRLDLAIHALLFLIESNEKLQDKKLEDEIKYAKLHLSLIYLAKGEFKKSIELMGSKRPSHSDQVSTIFNYAMAEWGVTNEAPQDLLQLVINDIEEVDVFNIGDTNFKQCIALSYWAIGDSDKALKIAYHIKEWLVDTSNTFSCWTYINSSSKEFINDIDEMITGIKNGKVVPRFISRGKYLF</sequence>
<comment type="caution">
    <text evidence="2">The sequence shown here is derived from an EMBL/GenBank/DDBJ whole genome shotgun (WGS) entry which is preliminary data.</text>
</comment>
<dbReference type="RefSeq" id="WP_082606370.1">
    <property type="nucleotide sequence ID" value="NZ_BDQM01000003.1"/>
</dbReference>
<protein>
    <recommendedName>
        <fullName evidence="1">CobQ/CobB/MinD/ParA nucleotide binding domain-containing protein</fullName>
    </recommendedName>
</protein>
<dbReference type="EMBL" id="BDQM01000003">
    <property type="protein sequence ID" value="GAW94957.1"/>
    <property type="molecule type" value="Genomic_DNA"/>
</dbReference>
<gene>
    <name evidence="2" type="ORF">MTCD1_00556</name>
</gene>
<reference evidence="2 3" key="1">
    <citation type="submission" date="2017-06" db="EMBL/GenBank/DDBJ databases">
        <title>Whole Genome Sequences of Colwellia marinimaniae MTCD1.</title>
        <authorList>
            <person name="Kusumoto H."/>
            <person name="Inoue M."/>
            <person name="Tanikawa K."/>
            <person name="Maeji H."/>
            <person name="Cameron J.H."/>
            <person name="Bartlett D.H."/>
        </authorList>
    </citation>
    <scope>NUCLEOTIDE SEQUENCE [LARGE SCALE GENOMIC DNA]</scope>
    <source>
        <strain evidence="2 3">MTCD1</strain>
    </source>
</reference>
<dbReference type="InterPro" id="IPR050678">
    <property type="entry name" value="DNA_Partitioning_ATPase"/>
</dbReference>
<dbReference type="PANTHER" id="PTHR13696">
    <property type="entry name" value="P-LOOP CONTAINING NUCLEOSIDE TRIPHOSPHATE HYDROLASE"/>
    <property type="match status" value="1"/>
</dbReference>
<evidence type="ECO:0000313" key="2">
    <source>
        <dbReference type="EMBL" id="GAW94957.1"/>
    </source>
</evidence>
<dbReference type="SUPFAM" id="SSF52540">
    <property type="entry name" value="P-loop containing nucleoside triphosphate hydrolases"/>
    <property type="match status" value="1"/>
</dbReference>
<dbReference type="InterPro" id="IPR027417">
    <property type="entry name" value="P-loop_NTPase"/>
</dbReference>
<evidence type="ECO:0000313" key="3">
    <source>
        <dbReference type="Proteomes" id="UP000197068"/>
    </source>
</evidence>
<keyword evidence="3" id="KW-1185">Reference proteome</keyword>
<name>A0ABQ0MRY4_9GAMM</name>
<organism evidence="2 3">
    <name type="scientific">Colwellia marinimaniae</name>
    <dbReference type="NCBI Taxonomy" id="1513592"/>
    <lineage>
        <taxon>Bacteria</taxon>
        <taxon>Pseudomonadati</taxon>
        <taxon>Pseudomonadota</taxon>
        <taxon>Gammaproteobacteria</taxon>
        <taxon>Alteromonadales</taxon>
        <taxon>Colwelliaceae</taxon>
        <taxon>Colwellia</taxon>
    </lineage>
</organism>
<dbReference type="Pfam" id="PF01656">
    <property type="entry name" value="CbiA"/>
    <property type="match status" value="1"/>
</dbReference>
<dbReference type="NCBIfam" id="NF047398">
    <property type="entry name" value="AAA_KGGVGR"/>
    <property type="match status" value="1"/>
</dbReference>